<dbReference type="Proteomes" id="UP000077824">
    <property type="component" value="Chromosome"/>
</dbReference>
<name>A0A172XZC9_9FLAO</name>
<gene>
    <name evidence="1" type="ORF">A0O34_17580</name>
</gene>
<dbReference type="AlphaFoldDB" id="A0A172XZC9"/>
<dbReference type="KEGG" id="chh:A0O34_17580"/>
<evidence type="ECO:0008006" key="3">
    <source>
        <dbReference type="Google" id="ProtNLM"/>
    </source>
</evidence>
<dbReference type="EMBL" id="CP015199">
    <property type="protein sequence ID" value="ANF52216.1"/>
    <property type="molecule type" value="Genomic_DNA"/>
</dbReference>
<protein>
    <recommendedName>
        <fullName evidence="3">DUF1579 domain-containing protein</fullName>
    </recommendedName>
</protein>
<organism evidence="1 2">
    <name type="scientific">Chryseobacterium glaciei</name>
    <dbReference type="NCBI Taxonomy" id="1685010"/>
    <lineage>
        <taxon>Bacteria</taxon>
        <taxon>Pseudomonadati</taxon>
        <taxon>Bacteroidota</taxon>
        <taxon>Flavobacteriia</taxon>
        <taxon>Flavobacteriales</taxon>
        <taxon>Weeksellaceae</taxon>
        <taxon>Chryseobacterium group</taxon>
        <taxon>Chryseobacterium</taxon>
    </lineage>
</organism>
<evidence type="ECO:0000313" key="1">
    <source>
        <dbReference type="EMBL" id="ANF52216.1"/>
    </source>
</evidence>
<proteinExistence type="predicted"/>
<accession>A0A172XZC9</accession>
<reference evidence="1 2" key="1">
    <citation type="submission" date="2016-04" db="EMBL/GenBank/DDBJ databases">
        <title>Complete Genome Sequence of Chryseobacterium sp. IHBB 10212.</title>
        <authorList>
            <person name="Pal M."/>
            <person name="Swarnkar M.K."/>
            <person name="Kaushal K."/>
            <person name="Chhibber S."/>
            <person name="Singh A.K."/>
            <person name="Gulati A."/>
        </authorList>
    </citation>
    <scope>NUCLEOTIDE SEQUENCE [LARGE SCALE GENOMIC DNA]</scope>
    <source>
        <strain evidence="1 2">IHBB 10212</strain>
    </source>
</reference>
<evidence type="ECO:0000313" key="2">
    <source>
        <dbReference type="Proteomes" id="UP000077824"/>
    </source>
</evidence>
<sequence>MQDKNQNKNASASFMPMQIGNYWKVDAQNYTEIKDTLRIGGNLYYEFYSIIGGDAVSKVFLRIDENKQLVESWPSSEGKVYVRAQFDGKLNDSFFTLNDKTTNDYKVTIVEKSDRKMTFSFDMIYHDNLKGQTHQETYIKGQGFDGNWNEIKIDGKIIK</sequence>
<keyword evidence="2" id="KW-1185">Reference proteome</keyword>